<dbReference type="EMBL" id="ML170441">
    <property type="protein sequence ID" value="TDL13879.1"/>
    <property type="molecule type" value="Genomic_DNA"/>
</dbReference>
<feature type="non-terminal residue" evidence="1">
    <location>
        <position position="182"/>
    </location>
</feature>
<evidence type="ECO:0000313" key="1">
    <source>
        <dbReference type="EMBL" id="TDL13879.1"/>
    </source>
</evidence>
<evidence type="ECO:0000313" key="2">
    <source>
        <dbReference type="Proteomes" id="UP000294933"/>
    </source>
</evidence>
<name>A0A4Y7PH44_9AGAM</name>
<dbReference type="VEuPathDB" id="FungiDB:BD410DRAFT_903192"/>
<reference evidence="1 2" key="1">
    <citation type="submission" date="2018-06" db="EMBL/GenBank/DDBJ databases">
        <title>A transcriptomic atlas of mushroom development highlights an independent origin of complex multicellularity.</title>
        <authorList>
            <consortium name="DOE Joint Genome Institute"/>
            <person name="Krizsan K."/>
            <person name="Almasi E."/>
            <person name="Merenyi Z."/>
            <person name="Sahu N."/>
            <person name="Viragh M."/>
            <person name="Koszo T."/>
            <person name="Mondo S."/>
            <person name="Kiss B."/>
            <person name="Balint B."/>
            <person name="Kues U."/>
            <person name="Barry K."/>
            <person name="Hegedus J.C."/>
            <person name="Henrissat B."/>
            <person name="Johnson J."/>
            <person name="Lipzen A."/>
            <person name="Ohm R."/>
            <person name="Nagy I."/>
            <person name="Pangilinan J."/>
            <person name="Yan J."/>
            <person name="Xiong Y."/>
            <person name="Grigoriev I.V."/>
            <person name="Hibbett D.S."/>
            <person name="Nagy L.G."/>
        </authorList>
    </citation>
    <scope>NUCLEOTIDE SEQUENCE [LARGE SCALE GENOMIC DNA]</scope>
    <source>
        <strain evidence="1 2">SZMC22713</strain>
    </source>
</reference>
<dbReference type="Proteomes" id="UP000294933">
    <property type="component" value="Unassembled WGS sequence"/>
</dbReference>
<accession>A0A4Y7PH44</accession>
<gene>
    <name evidence="1" type="ORF">BD410DRAFT_903192</name>
</gene>
<protein>
    <submittedName>
        <fullName evidence="1">Uncharacterized protein</fullName>
    </submittedName>
</protein>
<sequence>MSVTRHHLRLAFKAFNSAATAQAASTKIPIGVVAKGGFVAQELGIDRPTKDVDIDVYTLPAAWESFKPKLVEAGIYVKDSSSGSTINATWTDPSNKNIHVGLDLHQQDPQYMPKDKILSMTMDKYTFQFYDFVGFLEIKIKAASRRESETDTTDIEKICQIRKVALIESVKNKEINVTDEEL</sequence>
<keyword evidence="2" id="KW-1185">Reference proteome</keyword>
<dbReference type="AlphaFoldDB" id="A0A4Y7PH44"/>
<proteinExistence type="predicted"/>
<organism evidence="1 2">
    <name type="scientific">Rickenella mellea</name>
    <dbReference type="NCBI Taxonomy" id="50990"/>
    <lineage>
        <taxon>Eukaryota</taxon>
        <taxon>Fungi</taxon>
        <taxon>Dikarya</taxon>
        <taxon>Basidiomycota</taxon>
        <taxon>Agaricomycotina</taxon>
        <taxon>Agaricomycetes</taxon>
        <taxon>Hymenochaetales</taxon>
        <taxon>Rickenellaceae</taxon>
        <taxon>Rickenella</taxon>
    </lineage>
</organism>